<feature type="transmembrane region" description="Helical" evidence="9">
    <location>
        <begin position="278"/>
        <end position="296"/>
    </location>
</feature>
<evidence type="ECO:0000259" key="10">
    <source>
        <dbReference type="PROSITE" id="PS50850"/>
    </source>
</evidence>
<dbReference type="PROSITE" id="PS50850">
    <property type="entry name" value="MFS"/>
    <property type="match status" value="1"/>
</dbReference>
<feature type="domain" description="Major facilitator superfamily (MFS) profile" evidence="10">
    <location>
        <begin position="8"/>
        <end position="390"/>
    </location>
</feature>
<comment type="subcellular location">
    <subcellularLocation>
        <location evidence="2">Cell membrane</location>
        <topology evidence="2">Multi-pass membrane protein</topology>
    </subcellularLocation>
</comment>
<dbReference type="OrthoDB" id="9764259at2"/>
<dbReference type="PROSITE" id="PS00216">
    <property type="entry name" value="SUGAR_TRANSPORT_1"/>
    <property type="match status" value="1"/>
</dbReference>
<dbReference type="InterPro" id="IPR005829">
    <property type="entry name" value="Sugar_transporter_CS"/>
</dbReference>
<evidence type="ECO:0000256" key="5">
    <source>
        <dbReference type="ARBA" id="ARBA00022475"/>
    </source>
</evidence>
<dbReference type="InterPro" id="IPR020846">
    <property type="entry name" value="MFS_dom"/>
</dbReference>
<feature type="transmembrane region" description="Helical" evidence="9">
    <location>
        <begin position="45"/>
        <end position="64"/>
    </location>
</feature>
<dbReference type="PRINTS" id="PR01035">
    <property type="entry name" value="TCRTETA"/>
</dbReference>
<feature type="transmembrane region" description="Helical" evidence="9">
    <location>
        <begin position="101"/>
        <end position="121"/>
    </location>
</feature>
<dbReference type="EMBL" id="CYHA01000006">
    <property type="protein sequence ID" value="CUA85720.1"/>
    <property type="molecule type" value="Genomic_DNA"/>
</dbReference>
<dbReference type="CDD" id="cd17472">
    <property type="entry name" value="MFS_YajR_like"/>
    <property type="match status" value="1"/>
</dbReference>
<dbReference type="SUPFAM" id="SSF103473">
    <property type="entry name" value="MFS general substrate transporter"/>
    <property type="match status" value="1"/>
</dbReference>
<organism evidence="11 12">
    <name type="scientific">Gulbenkiania indica</name>
    <dbReference type="NCBI Taxonomy" id="375574"/>
    <lineage>
        <taxon>Bacteria</taxon>
        <taxon>Pseudomonadati</taxon>
        <taxon>Pseudomonadota</taxon>
        <taxon>Betaproteobacteria</taxon>
        <taxon>Neisseriales</taxon>
        <taxon>Chromobacteriaceae</taxon>
        <taxon>Gulbenkiania</taxon>
    </lineage>
</organism>
<evidence type="ECO:0000256" key="2">
    <source>
        <dbReference type="ARBA" id="ARBA00004651"/>
    </source>
</evidence>
<dbReference type="GO" id="GO:0022857">
    <property type="term" value="F:transmembrane transporter activity"/>
    <property type="evidence" value="ECO:0007669"/>
    <property type="project" value="InterPro"/>
</dbReference>
<dbReference type="RefSeq" id="WP_054287068.1">
    <property type="nucleotide sequence ID" value="NZ_CYHA01000006.1"/>
</dbReference>
<name>A0A0K6H4R8_9NEIS</name>
<dbReference type="PANTHER" id="PTHR23517:SF2">
    <property type="entry name" value="MULTIDRUG RESISTANCE PROTEIN MDTH"/>
    <property type="match status" value="1"/>
</dbReference>
<feature type="transmembrane region" description="Helical" evidence="9">
    <location>
        <begin position="12"/>
        <end position="33"/>
    </location>
</feature>
<dbReference type="Gene3D" id="1.20.1250.20">
    <property type="entry name" value="MFS general substrate transporter like domains"/>
    <property type="match status" value="1"/>
</dbReference>
<dbReference type="AlphaFoldDB" id="A0A0K6H4R8"/>
<dbReference type="PANTHER" id="PTHR23517">
    <property type="entry name" value="RESISTANCE PROTEIN MDTM, PUTATIVE-RELATED-RELATED"/>
    <property type="match status" value="1"/>
</dbReference>
<feature type="transmembrane region" description="Helical" evidence="9">
    <location>
        <begin position="365"/>
        <end position="385"/>
    </location>
</feature>
<evidence type="ECO:0000256" key="7">
    <source>
        <dbReference type="ARBA" id="ARBA00022989"/>
    </source>
</evidence>
<accession>A0A0K6H4R8</accession>
<reference evidence="12" key="1">
    <citation type="submission" date="2015-08" db="EMBL/GenBank/DDBJ databases">
        <authorList>
            <person name="Varghese N."/>
        </authorList>
    </citation>
    <scope>NUCLEOTIDE SEQUENCE [LARGE SCALE GENOMIC DNA]</scope>
    <source>
        <strain evidence="12">DSM 17901</strain>
    </source>
</reference>
<keyword evidence="7 9" id="KW-1133">Transmembrane helix</keyword>
<feature type="transmembrane region" description="Helical" evidence="9">
    <location>
        <begin position="215"/>
        <end position="235"/>
    </location>
</feature>
<keyword evidence="5" id="KW-1003">Cell membrane</keyword>
<dbReference type="Proteomes" id="UP000243535">
    <property type="component" value="Unassembled WGS sequence"/>
</dbReference>
<feature type="transmembrane region" description="Helical" evidence="9">
    <location>
        <begin position="133"/>
        <end position="157"/>
    </location>
</feature>
<comment type="function">
    <text evidence="1">Resistance to tetracycline by an active tetracycline efflux. This is an energy-dependent process that decreases the accumulation of the antibiotic in whole cells. This protein functions as a metal-tetracycline/H(+) antiporter.</text>
</comment>
<evidence type="ECO:0000256" key="8">
    <source>
        <dbReference type="ARBA" id="ARBA00023136"/>
    </source>
</evidence>
<keyword evidence="4" id="KW-0813">Transport</keyword>
<dbReference type="InterPro" id="IPR001958">
    <property type="entry name" value="Tet-R_TetA/multi-R_MdtG-like"/>
</dbReference>
<feature type="transmembrane region" description="Helical" evidence="9">
    <location>
        <begin position="302"/>
        <end position="324"/>
    </location>
</feature>
<evidence type="ECO:0000256" key="4">
    <source>
        <dbReference type="ARBA" id="ARBA00022448"/>
    </source>
</evidence>
<feature type="transmembrane region" description="Helical" evidence="9">
    <location>
        <begin position="247"/>
        <end position="266"/>
    </location>
</feature>
<feature type="transmembrane region" description="Helical" evidence="9">
    <location>
        <begin position="163"/>
        <end position="182"/>
    </location>
</feature>
<feature type="transmembrane region" description="Helical" evidence="9">
    <location>
        <begin position="76"/>
        <end position="95"/>
    </location>
</feature>
<evidence type="ECO:0000313" key="12">
    <source>
        <dbReference type="Proteomes" id="UP000243535"/>
    </source>
</evidence>
<feature type="transmembrane region" description="Helical" evidence="9">
    <location>
        <begin position="336"/>
        <end position="359"/>
    </location>
</feature>
<dbReference type="InterPro" id="IPR011701">
    <property type="entry name" value="MFS"/>
</dbReference>
<evidence type="ECO:0000256" key="6">
    <source>
        <dbReference type="ARBA" id="ARBA00022692"/>
    </source>
</evidence>
<gene>
    <name evidence="11" type="ORF">Ga0061063_2478</name>
</gene>
<keyword evidence="12" id="KW-1185">Reference proteome</keyword>
<protein>
    <submittedName>
        <fullName evidence="11">Predicted arabinose efflux permease, MFS family</fullName>
    </submittedName>
</protein>
<evidence type="ECO:0000256" key="1">
    <source>
        <dbReference type="ARBA" id="ARBA00003279"/>
    </source>
</evidence>
<dbReference type="InterPro" id="IPR050171">
    <property type="entry name" value="MFS_Transporters"/>
</dbReference>
<dbReference type="Pfam" id="PF07690">
    <property type="entry name" value="MFS_1"/>
    <property type="match status" value="1"/>
</dbReference>
<evidence type="ECO:0000256" key="9">
    <source>
        <dbReference type="SAM" id="Phobius"/>
    </source>
</evidence>
<keyword evidence="8 9" id="KW-0472">Membrane</keyword>
<evidence type="ECO:0000256" key="3">
    <source>
        <dbReference type="ARBA" id="ARBA00007520"/>
    </source>
</evidence>
<dbReference type="Gene3D" id="3.30.70.100">
    <property type="match status" value="1"/>
</dbReference>
<proteinExistence type="inferred from homology"/>
<sequence>MNSLELRASLGLAGVYALRMLGMFLILPVFALYAKTLPGATSLTWVGIALGSYGLTQALLQLPLGMLSDRVGRKKVIYGGLLLFALGSFIAAGAHDIYWLTFGRVVQGAGAISAAVTALLADLTREENRTQAMAMIGMSIGTTFAASLVLGPLLAHYIGVNGIFALTGVLTLMALLGVKFLIPDPAVSRFHSDTQANTGRLSAVMRNRELLRLNFGIFALHGAQMAMFVVIPFALTQTGGLDKSEHWKVYLPVVIAGFFLMVPAIIYGEKKAKLKQVFVGAVALMALAQLGMALTLSTFWQIVLWLACYFVAFNILEATLPSIISKIAPADAKGTAIGVYNTAQSFGLFLGAAAGGWLYNHYGSTGVFGFTGTLMLAWLLMAITMKPPRAVKSVMFHIGDTSADAAQRLSQALAAVAGVEEAVVVREDGVAYLKVAQHGWDEAAVQQLIQESNTWRPSTK</sequence>
<dbReference type="GO" id="GO:0005886">
    <property type="term" value="C:plasma membrane"/>
    <property type="evidence" value="ECO:0007669"/>
    <property type="project" value="UniProtKB-SubCell"/>
</dbReference>
<dbReference type="STRING" id="375574.GCA_001418035_02258"/>
<dbReference type="InterPro" id="IPR036259">
    <property type="entry name" value="MFS_trans_sf"/>
</dbReference>
<evidence type="ECO:0000313" key="11">
    <source>
        <dbReference type="EMBL" id="CUA85720.1"/>
    </source>
</evidence>
<comment type="similarity">
    <text evidence="3">Belongs to the major facilitator superfamily. TCR/Tet family.</text>
</comment>
<keyword evidence="6 9" id="KW-0812">Transmembrane</keyword>